<dbReference type="AlphaFoldDB" id="A0A250X196"/>
<sequence length="690" mass="73028">MDSSHSLVTLVSVVTLLFAPGALSMSYQKLSNCTDECSVLGHTCTSCNEVVVRYNESRICENDSIPNGIPEITLDSGTCYQTGCTTGGCPVGEVEDPAHSPGEICFNPDITKCYSGFCRKETCCHDKATYTCCKLLPCTIIWSDCQVPKQLNLAVNTSTSITGLVKLPHNTSGAGTFPFYASPMAAPGVRCASLRVWGSCFCNDGELIPGCQVNDSSTWSALDGNGTESLPAGLSVTCMEVAPSPLHPPDPYSQPYTRSPARPPPAAMLPPQRGDSSGDHPGGVLSVKELTFIIISSSVGGLVLTGLLLWCGCLQVLKRRWRLVRLGASYEPVEAENGFLRAGRPSSEAGPSGRNFVQSAMSSLSIPWKKLNPDPTLRSFQQNSLNKRSSWRPFGTIKDALSSSFRSSAGGAHASDGQGPDHRRSGMIPSTSGDMASLLRATTGNGFGSLPSHDLALPALPDDIEDEVFTLDDLDSNHRDHYPSLPVSVRVSEVELPGLKNCSVTVNHASPVVVETRRPPVTLHGTITDPSEGRDVYVPQPRSQLVGDSSHGVVTGVSSVSSASSCKEGSHLSKGRLPLQQYVKISRDMSRNQGNSPQGGVQSDFKSGVALVTHSSRPESEGGGGSTALSGSRGRVDTDTALVASDGNFVLEEEDCVEEDGGEREGLVSAEFPGVGRSGTKFNSSKQLDL</sequence>
<keyword evidence="2" id="KW-0732">Signal</keyword>
<gene>
    <name evidence="3" type="ORF">CEUSTIGMA_g4272.t1</name>
</gene>
<comment type="caution">
    <text evidence="3">The sequence shown here is derived from an EMBL/GenBank/DDBJ whole genome shotgun (WGS) entry which is preliminary data.</text>
</comment>
<protein>
    <submittedName>
        <fullName evidence="3">Uncharacterized protein</fullName>
    </submittedName>
</protein>
<evidence type="ECO:0000313" key="3">
    <source>
        <dbReference type="EMBL" id="GAX76826.1"/>
    </source>
</evidence>
<name>A0A250X196_9CHLO</name>
<evidence type="ECO:0000256" key="1">
    <source>
        <dbReference type="SAM" id="MobiDB-lite"/>
    </source>
</evidence>
<feature type="region of interest" description="Disordered" evidence="1">
    <location>
        <begin position="405"/>
        <end position="433"/>
    </location>
</feature>
<feature type="region of interest" description="Disordered" evidence="1">
    <location>
        <begin position="247"/>
        <end position="281"/>
    </location>
</feature>
<feature type="signal peptide" evidence="2">
    <location>
        <begin position="1"/>
        <end position="24"/>
    </location>
</feature>
<feature type="region of interest" description="Disordered" evidence="1">
    <location>
        <begin position="613"/>
        <end position="635"/>
    </location>
</feature>
<dbReference type="OrthoDB" id="10670126at2759"/>
<feature type="region of interest" description="Disordered" evidence="1">
    <location>
        <begin position="656"/>
        <end position="690"/>
    </location>
</feature>
<dbReference type="Proteomes" id="UP000232323">
    <property type="component" value="Unassembled WGS sequence"/>
</dbReference>
<keyword evidence="4" id="KW-1185">Reference proteome</keyword>
<feature type="chain" id="PRO_5012535514" evidence="2">
    <location>
        <begin position="25"/>
        <end position="690"/>
    </location>
</feature>
<evidence type="ECO:0000313" key="4">
    <source>
        <dbReference type="Proteomes" id="UP000232323"/>
    </source>
</evidence>
<proteinExistence type="predicted"/>
<feature type="compositionally biased region" description="Polar residues" evidence="1">
    <location>
        <begin position="680"/>
        <end position="690"/>
    </location>
</feature>
<dbReference type="EMBL" id="BEGY01000020">
    <property type="protein sequence ID" value="GAX76826.1"/>
    <property type="molecule type" value="Genomic_DNA"/>
</dbReference>
<evidence type="ECO:0000256" key="2">
    <source>
        <dbReference type="SAM" id="SignalP"/>
    </source>
</evidence>
<accession>A0A250X196</accession>
<reference evidence="3 4" key="1">
    <citation type="submission" date="2017-08" db="EMBL/GenBank/DDBJ databases">
        <title>Acidophilic green algal genome provides insights into adaptation to an acidic environment.</title>
        <authorList>
            <person name="Hirooka S."/>
            <person name="Hirose Y."/>
            <person name="Kanesaki Y."/>
            <person name="Higuchi S."/>
            <person name="Fujiwara T."/>
            <person name="Onuma R."/>
            <person name="Era A."/>
            <person name="Ohbayashi R."/>
            <person name="Uzuka A."/>
            <person name="Nozaki H."/>
            <person name="Yoshikawa H."/>
            <person name="Miyagishima S.Y."/>
        </authorList>
    </citation>
    <scope>NUCLEOTIDE SEQUENCE [LARGE SCALE GENOMIC DNA]</scope>
    <source>
        <strain evidence="3 4">NIES-2499</strain>
    </source>
</reference>
<organism evidence="3 4">
    <name type="scientific">Chlamydomonas eustigma</name>
    <dbReference type="NCBI Taxonomy" id="1157962"/>
    <lineage>
        <taxon>Eukaryota</taxon>
        <taxon>Viridiplantae</taxon>
        <taxon>Chlorophyta</taxon>
        <taxon>core chlorophytes</taxon>
        <taxon>Chlorophyceae</taxon>
        <taxon>CS clade</taxon>
        <taxon>Chlamydomonadales</taxon>
        <taxon>Chlamydomonadaceae</taxon>
        <taxon>Chlamydomonas</taxon>
    </lineage>
</organism>